<keyword evidence="3" id="KW-1003">Cell membrane</keyword>
<evidence type="ECO:0000256" key="5">
    <source>
        <dbReference type="ARBA" id="ARBA00022989"/>
    </source>
</evidence>
<dbReference type="PANTHER" id="PTHR23517">
    <property type="entry name" value="RESISTANCE PROTEIN MDTM, PUTATIVE-RELATED-RELATED"/>
    <property type="match status" value="1"/>
</dbReference>
<dbReference type="RefSeq" id="WP_122900348.1">
    <property type="nucleotide sequence ID" value="NZ_RHIB01000003.1"/>
</dbReference>
<dbReference type="InterPro" id="IPR020846">
    <property type="entry name" value="MFS_dom"/>
</dbReference>
<dbReference type="Gene3D" id="1.20.1250.20">
    <property type="entry name" value="MFS general substrate transporter like domains"/>
    <property type="match status" value="2"/>
</dbReference>
<keyword evidence="4" id="KW-0812">Transmembrane</keyword>
<accession>A0A3M7TMI5</accession>
<evidence type="ECO:0000259" key="7">
    <source>
        <dbReference type="PROSITE" id="PS50850"/>
    </source>
</evidence>
<protein>
    <submittedName>
        <fullName evidence="8">MFS transporter</fullName>
    </submittedName>
</protein>
<dbReference type="Pfam" id="PF07690">
    <property type="entry name" value="MFS_1"/>
    <property type="match status" value="2"/>
</dbReference>
<sequence length="422" mass="46530">MSLFRFHRTIKIRLALQFLTTMATMSVVPYLIIYFSATLGTVTTGFMFLGVITATVAGSLTGGLLADKAGRKQVILWTEGVAVFGFIAVAFVNSPWLVLPFAAFLLFVMIQFSTGAGEPAYQALLIDVSKPENRRSVYTYAYWLRNLGMAVGGIAGAFLFMDHHFYLFLGVAFCLFISFIVTAFFITDTYVPLRSGQRRVNTSKAEASFKTGYRKVLLHRVFMAFICAHLLIVSVEEQLTTVTAVRLVDALKEPRPLLPFLTVQVDGLNIVGLLKAENTILVICLTVLVSAFIRKLNDRWVLMTGLALFFTGYTIISFSEVPIVLLAAMFIASAGEVLHIPVKQALLAGFIPDHARSTYMGIYYLFTYLGVSTAGAFIILSAWVPTWLFTFVFAAMGAVSLITFNRLTQEPVHEAGRAAATM</sequence>
<evidence type="ECO:0000256" key="3">
    <source>
        <dbReference type="ARBA" id="ARBA00022475"/>
    </source>
</evidence>
<comment type="caution">
    <text evidence="8">The sequence shown here is derived from an EMBL/GenBank/DDBJ whole genome shotgun (WGS) entry which is preliminary data.</text>
</comment>
<evidence type="ECO:0000256" key="4">
    <source>
        <dbReference type="ARBA" id="ARBA00022692"/>
    </source>
</evidence>
<gene>
    <name evidence="8" type="ORF">EBO34_15765</name>
</gene>
<dbReference type="InterPro" id="IPR005829">
    <property type="entry name" value="Sugar_transporter_CS"/>
</dbReference>
<dbReference type="AlphaFoldDB" id="A0A3M7TMI5"/>
<dbReference type="InterPro" id="IPR036259">
    <property type="entry name" value="MFS_trans_sf"/>
</dbReference>
<keyword evidence="2" id="KW-0813">Transport</keyword>
<dbReference type="Proteomes" id="UP000278746">
    <property type="component" value="Unassembled WGS sequence"/>
</dbReference>
<evidence type="ECO:0000256" key="2">
    <source>
        <dbReference type="ARBA" id="ARBA00022448"/>
    </source>
</evidence>
<proteinExistence type="predicted"/>
<reference evidence="8 9" key="1">
    <citation type="submission" date="2018-10" db="EMBL/GenBank/DDBJ databases">
        <title>Bacillus Keqinensis sp. nov., a moderately halophilic bacterium isolated from a saline-alkaline lake.</title>
        <authorList>
            <person name="Wang H."/>
        </authorList>
    </citation>
    <scope>NUCLEOTIDE SEQUENCE [LARGE SCALE GENOMIC DNA]</scope>
    <source>
        <strain evidence="8 9">KQ-3</strain>
    </source>
</reference>
<dbReference type="GO" id="GO:0005886">
    <property type="term" value="C:plasma membrane"/>
    <property type="evidence" value="ECO:0007669"/>
    <property type="project" value="UniProtKB-SubCell"/>
</dbReference>
<dbReference type="GO" id="GO:0022857">
    <property type="term" value="F:transmembrane transporter activity"/>
    <property type="evidence" value="ECO:0007669"/>
    <property type="project" value="InterPro"/>
</dbReference>
<evidence type="ECO:0000256" key="6">
    <source>
        <dbReference type="ARBA" id="ARBA00023136"/>
    </source>
</evidence>
<dbReference type="InterPro" id="IPR011701">
    <property type="entry name" value="MFS"/>
</dbReference>
<evidence type="ECO:0000313" key="8">
    <source>
        <dbReference type="EMBL" id="RNA66672.1"/>
    </source>
</evidence>
<evidence type="ECO:0000256" key="1">
    <source>
        <dbReference type="ARBA" id="ARBA00004651"/>
    </source>
</evidence>
<dbReference type="PROSITE" id="PS50850">
    <property type="entry name" value="MFS"/>
    <property type="match status" value="1"/>
</dbReference>
<dbReference type="PROSITE" id="PS00216">
    <property type="entry name" value="SUGAR_TRANSPORT_1"/>
    <property type="match status" value="1"/>
</dbReference>
<comment type="subcellular location">
    <subcellularLocation>
        <location evidence="1">Cell membrane</location>
        <topology evidence="1">Multi-pass membrane protein</topology>
    </subcellularLocation>
</comment>
<feature type="domain" description="Major facilitator superfamily (MFS) profile" evidence="7">
    <location>
        <begin position="1"/>
        <end position="412"/>
    </location>
</feature>
<dbReference type="EMBL" id="RHIB01000003">
    <property type="protein sequence ID" value="RNA66672.1"/>
    <property type="molecule type" value="Genomic_DNA"/>
</dbReference>
<keyword evidence="5" id="KW-1133">Transmembrane helix</keyword>
<organism evidence="8 9">
    <name type="scientific">Alteribacter keqinensis</name>
    <dbReference type="NCBI Taxonomy" id="2483800"/>
    <lineage>
        <taxon>Bacteria</taxon>
        <taxon>Bacillati</taxon>
        <taxon>Bacillota</taxon>
        <taxon>Bacilli</taxon>
        <taxon>Bacillales</taxon>
        <taxon>Bacillaceae</taxon>
        <taxon>Alteribacter</taxon>
    </lineage>
</organism>
<dbReference type="OrthoDB" id="9793283at2"/>
<keyword evidence="6" id="KW-0472">Membrane</keyword>
<dbReference type="InterPro" id="IPR050171">
    <property type="entry name" value="MFS_Transporters"/>
</dbReference>
<keyword evidence="9" id="KW-1185">Reference proteome</keyword>
<dbReference type="PANTHER" id="PTHR23517:SF3">
    <property type="entry name" value="INTEGRAL MEMBRANE TRANSPORT PROTEIN"/>
    <property type="match status" value="1"/>
</dbReference>
<dbReference type="SUPFAM" id="SSF103473">
    <property type="entry name" value="MFS general substrate transporter"/>
    <property type="match status" value="1"/>
</dbReference>
<name>A0A3M7TMI5_9BACI</name>
<evidence type="ECO:0000313" key="9">
    <source>
        <dbReference type="Proteomes" id="UP000278746"/>
    </source>
</evidence>